<dbReference type="Pfam" id="PF13417">
    <property type="entry name" value="GST_N_3"/>
    <property type="match status" value="1"/>
</dbReference>
<keyword evidence="14" id="KW-1185">Reference proteome</keyword>
<comment type="catalytic activity">
    <reaction evidence="10">
        <text>methylarsonate + 2 glutathione + H(+) = methylarsonous acid + glutathione disulfide + H2O</text>
        <dbReference type="Rhea" id="RHEA:15969"/>
        <dbReference type="ChEBI" id="CHEBI:15377"/>
        <dbReference type="ChEBI" id="CHEBI:15378"/>
        <dbReference type="ChEBI" id="CHEBI:17826"/>
        <dbReference type="ChEBI" id="CHEBI:33409"/>
        <dbReference type="ChEBI" id="CHEBI:57925"/>
        <dbReference type="ChEBI" id="CHEBI:58297"/>
        <dbReference type="EC" id="1.20.4.2"/>
    </reaction>
</comment>
<dbReference type="FunFam" id="1.20.1050.10:FF:000009">
    <property type="entry name" value="Glutathione S-transferase omega-1"/>
    <property type="match status" value="1"/>
</dbReference>
<evidence type="ECO:0000256" key="11">
    <source>
        <dbReference type="ARBA" id="ARBA00049544"/>
    </source>
</evidence>
<evidence type="ECO:0000313" key="15">
    <source>
        <dbReference type="WBParaSite" id="ACAC_0000961101-mRNA-1"/>
    </source>
</evidence>
<reference evidence="14" key="1">
    <citation type="submission" date="2012-09" db="EMBL/GenBank/DDBJ databases">
        <authorList>
            <person name="Martin A.A."/>
        </authorList>
    </citation>
    <scope>NUCLEOTIDE SEQUENCE</scope>
</reference>
<keyword evidence="6" id="KW-0560">Oxidoreductase</keyword>
<evidence type="ECO:0000256" key="1">
    <source>
        <dbReference type="ARBA" id="ARBA00011067"/>
    </source>
</evidence>
<name>A0A0K0DF87_ANGCA</name>
<dbReference type="InterPro" id="IPR050983">
    <property type="entry name" value="GST_Omega/HSP26"/>
</dbReference>
<reference evidence="15" key="2">
    <citation type="submission" date="2017-02" db="UniProtKB">
        <authorList>
            <consortium name="WormBaseParasite"/>
        </authorList>
    </citation>
    <scope>IDENTIFICATION</scope>
</reference>
<proteinExistence type="inferred from homology"/>
<dbReference type="PROSITE" id="PS50405">
    <property type="entry name" value="GST_CTER"/>
    <property type="match status" value="1"/>
</dbReference>
<evidence type="ECO:0000256" key="6">
    <source>
        <dbReference type="ARBA" id="ARBA00023002"/>
    </source>
</evidence>
<sequence length="348" mass="39058">MPAANGNCSTSAALCMQFLTRVANLVVENAMMDMATGPMYTTTPAVLQMQPVMPSWLSSSGIASKFSSYVEPGSRITGLDSPTFHQDFELFLSVVPREMGTRRSVRWIVVHISGSIEPYLAPNTYRLYSMRFCPYAQRMVIYVAKKNIPVEIVNVNPDKGPSWYLAKSPLGSVPALEINGNIILESKVLAEYLDEVFPSTSVLPRDPLQKAQQKILAERLSPLMNVLFDLFDSTTPASQRKTDSSLHKALRGAEGLLVDNFYGGRTPGFADYMLWPFLERLQLITLSPYTQFRYFPGIHYPRMDAYIARMQRQPEVKFAMRPLYQHKAYVDSFAAGNPNYDYGISQAG</sequence>
<dbReference type="GO" id="GO:0050610">
    <property type="term" value="F:methylarsonate reductase activity"/>
    <property type="evidence" value="ECO:0007669"/>
    <property type="project" value="UniProtKB-EC"/>
</dbReference>
<dbReference type="GO" id="GO:0045174">
    <property type="term" value="F:glutathione dehydrogenase (ascorbate) activity"/>
    <property type="evidence" value="ECO:0007669"/>
    <property type="project" value="UniProtKB-EC"/>
</dbReference>
<evidence type="ECO:0000256" key="2">
    <source>
        <dbReference type="ARBA" id="ARBA00012436"/>
    </source>
</evidence>
<evidence type="ECO:0000256" key="7">
    <source>
        <dbReference type="ARBA" id="ARBA00032186"/>
    </source>
</evidence>
<keyword evidence="5" id="KW-0808">Transferase</keyword>
<evidence type="ECO:0000259" key="12">
    <source>
        <dbReference type="PROSITE" id="PS50404"/>
    </source>
</evidence>
<dbReference type="Pfam" id="PF13410">
    <property type="entry name" value="GST_C_2"/>
    <property type="match status" value="1"/>
</dbReference>
<dbReference type="GO" id="GO:0004364">
    <property type="term" value="F:glutathione transferase activity"/>
    <property type="evidence" value="ECO:0007669"/>
    <property type="project" value="UniProtKB-EC"/>
</dbReference>
<organism evidence="14 15">
    <name type="scientific">Angiostrongylus cantonensis</name>
    <name type="common">Rat lungworm</name>
    <dbReference type="NCBI Taxonomy" id="6313"/>
    <lineage>
        <taxon>Eukaryota</taxon>
        <taxon>Metazoa</taxon>
        <taxon>Ecdysozoa</taxon>
        <taxon>Nematoda</taxon>
        <taxon>Chromadorea</taxon>
        <taxon>Rhabditida</taxon>
        <taxon>Rhabditina</taxon>
        <taxon>Rhabditomorpha</taxon>
        <taxon>Strongyloidea</taxon>
        <taxon>Metastrongylidae</taxon>
        <taxon>Angiostrongylus</taxon>
    </lineage>
</organism>
<dbReference type="Gene3D" id="3.40.30.10">
    <property type="entry name" value="Glutaredoxin"/>
    <property type="match status" value="1"/>
</dbReference>
<dbReference type="PANTHER" id="PTHR43968">
    <property type="match status" value="1"/>
</dbReference>
<evidence type="ECO:0000259" key="13">
    <source>
        <dbReference type="PROSITE" id="PS50405"/>
    </source>
</evidence>
<protein>
    <recommendedName>
        <fullName evidence="7">Glutathione-dependent dehydroascorbate reductase</fullName>
        <ecNumber evidence="4">1.20.4.2</ecNumber>
        <ecNumber evidence="2">1.8.5.1</ecNumber>
        <ecNumber evidence="3">2.5.1.18</ecNumber>
    </recommendedName>
    <alternativeName>
        <fullName evidence="8">Monomethylarsonic acid reductase</fullName>
    </alternativeName>
</protein>
<dbReference type="EC" id="2.5.1.18" evidence="3"/>
<comment type="catalytic activity">
    <reaction evidence="9">
        <text>RX + glutathione = an S-substituted glutathione + a halide anion + H(+)</text>
        <dbReference type="Rhea" id="RHEA:16437"/>
        <dbReference type="ChEBI" id="CHEBI:15378"/>
        <dbReference type="ChEBI" id="CHEBI:16042"/>
        <dbReference type="ChEBI" id="CHEBI:17792"/>
        <dbReference type="ChEBI" id="CHEBI:57925"/>
        <dbReference type="ChEBI" id="CHEBI:90779"/>
        <dbReference type="EC" id="2.5.1.18"/>
    </reaction>
</comment>
<dbReference type="SUPFAM" id="SSF47616">
    <property type="entry name" value="GST C-terminal domain-like"/>
    <property type="match status" value="1"/>
</dbReference>
<dbReference type="Proteomes" id="UP000035642">
    <property type="component" value="Unassembled WGS sequence"/>
</dbReference>
<dbReference type="EC" id="1.8.5.1" evidence="2"/>
<evidence type="ECO:0000256" key="8">
    <source>
        <dbReference type="ARBA" id="ARBA00032681"/>
    </source>
</evidence>
<dbReference type="Gene3D" id="1.20.1050.10">
    <property type="match status" value="1"/>
</dbReference>
<dbReference type="EC" id="1.20.4.2" evidence="4"/>
<feature type="domain" description="GST C-terminal" evidence="13">
    <location>
        <begin position="206"/>
        <end position="330"/>
    </location>
</feature>
<dbReference type="InterPro" id="IPR036282">
    <property type="entry name" value="Glutathione-S-Trfase_C_sf"/>
</dbReference>
<evidence type="ECO:0000256" key="4">
    <source>
        <dbReference type="ARBA" id="ARBA00013060"/>
    </source>
</evidence>
<dbReference type="AlphaFoldDB" id="A0A0K0DF87"/>
<comment type="catalytic activity">
    <reaction evidence="11">
        <text>L-dehydroascorbate + 2 glutathione = glutathione disulfide + L-ascorbate</text>
        <dbReference type="Rhea" id="RHEA:24424"/>
        <dbReference type="ChEBI" id="CHEBI:38290"/>
        <dbReference type="ChEBI" id="CHEBI:57925"/>
        <dbReference type="ChEBI" id="CHEBI:58297"/>
        <dbReference type="ChEBI" id="CHEBI:58539"/>
        <dbReference type="EC" id="1.8.5.1"/>
    </reaction>
</comment>
<accession>A0A0K0DF87</accession>
<dbReference type="InterPro" id="IPR010987">
    <property type="entry name" value="Glutathione-S-Trfase_C-like"/>
</dbReference>
<evidence type="ECO:0000256" key="10">
    <source>
        <dbReference type="ARBA" id="ARBA00048353"/>
    </source>
</evidence>
<dbReference type="PROSITE" id="PS50404">
    <property type="entry name" value="GST_NTER"/>
    <property type="match status" value="1"/>
</dbReference>
<dbReference type="GO" id="GO:0005737">
    <property type="term" value="C:cytoplasm"/>
    <property type="evidence" value="ECO:0007669"/>
    <property type="project" value="InterPro"/>
</dbReference>
<evidence type="ECO:0000256" key="3">
    <source>
        <dbReference type="ARBA" id="ARBA00012452"/>
    </source>
</evidence>
<dbReference type="PRINTS" id="PR01625">
    <property type="entry name" value="GSTRNSFRASEO"/>
</dbReference>
<evidence type="ECO:0000256" key="5">
    <source>
        <dbReference type="ARBA" id="ARBA00022679"/>
    </source>
</evidence>
<evidence type="ECO:0000256" key="9">
    <source>
        <dbReference type="ARBA" id="ARBA00047960"/>
    </source>
</evidence>
<feature type="domain" description="GST N-terminal" evidence="12">
    <location>
        <begin position="123"/>
        <end position="201"/>
    </location>
</feature>
<evidence type="ECO:0000313" key="14">
    <source>
        <dbReference type="Proteomes" id="UP000035642"/>
    </source>
</evidence>
<dbReference type="PANTHER" id="PTHR43968:SF9">
    <property type="entry name" value="GLUTATHIONE S-TRANSFERASE"/>
    <property type="match status" value="1"/>
</dbReference>
<dbReference type="SUPFAM" id="SSF52833">
    <property type="entry name" value="Thioredoxin-like"/>
    <property type="match status" value="1"/>
</dbReference>
<dbReference type="InterPro" id="IPR005442">
    <property type="entry name" value="GST_omega"/>
</dbReference>
<dbReference type="InterPro" id="IPR036249">
    <property type="entry name" value="Thioredoxin-like_sf"/>
</dbReference>
<comment type="similarity">
    <text evidence="1">Belongs to the GST superfamily. Omega family.</text>
</comment>
<dbReference type="STRING" id="6313.A0A0K0DF87"/>
<dbReference type="FunFam" id="3.40.30.10:FF:000123">
    <property type="entry name" value="Glutathione transferase o1"/>
    <property type="match status" value="1"/>
</dbReference>
<dbReference type="SFLD" id="SFLDG00358">
    <property type="entry name" value="Main_(cytGST)"/>
    <property type="match status" value="1"/>
</dbReference>
<dbReference type="GO" id="GO:0006749">
    <property type="term" value="P:glutathione metabolic process"/>
    <property type="evidence" value="ECO:0007669"/>
    <property type="project" value="TreeGrafter"/>
</dbReference>
<dbReference type="WBParaSite" id="ACAC_0000961101-mRNA-1">
    <property type="protein sequence ID" value="ACAC_0000961101-mRNA-1"/>
    <property type="gene ID" value="ACAC_0000961101"/>
</dbReference>
<dbReference type="SFLD" id="SFLDS00019">
    <property type="entry name" value="Glutathione_Transferase_(cytos"/>
    <property type="match status" value="1"/>
</dbReference>
<dbReference type="InterPro" id="IPR004045">
    <property type="entry name" value="Glutathione_S-Trfase_N"/>
</dbReference>
<dbReference type="InterPro" id="IPR040079">
    <property type="entry name" value="Glutathione_S-Trfase"/>
</dbReference>